<organism evidence="1 2">
    <name type="scientific">Dipteronia sinensis</name>
    <dbReference type="NCBI Taxonomy" id="43782"/>
    <lineage>
        <taxon>Eukaryota</taxon>
        <taxon>Viridiplantae</taxon>
        <taxon>Streptophyta</taxon>
        <taxon>Embryophyta</taxon>
        <taxon>Tracheophyta</taxon>
        <taxon>Spermatophyta</taxon>
        <taxon>Magnoliopsida</taxon>
        <taxon>eudicotyledons</taxon>
        <taxon>Gunneridae</taxon>
        <taxon>Pentapetalae</taxon>
        <taxon>rosids</taxon>
        <taxon>malvids</taxon>
        <taxon>Sapindales</taxon>
        <taxon>Sapindaceae</taxon>
        <taxon>Hippocastanoideae</taxon>
        <taxon>Acereae</taxon>
        <taxon>Dipteronia</taxon>
    </lineage>
</organism>
<protein>
    <submittedName>
        <fullName evidence="1">Uncharacterized protein</fullName>
    </submittedName>
</protein>
<evidence type="ECO:0000313" key="1">
    <source>
        <dbReference type="EMBL" id="KAK3225723.1"/>
    </source>
</evidence>
<keyword evidence="2" id="KW-1185">Reference proteome</keyword>
<dbReference type="Proteomes" id="UP001281410">
    <property type="component" value="Unassembled WGS sequence"/>
</dbReference>
<proteinExistence type="predicted"/>
<reference evidence="1" key="1">
    <citation type="journal article" date="2023" name="Plant J.">
        <title>Genome sequences and population genomics provide insights into the demographic history, inbreeding, and mutation load of two 'living fossil' tree species of Dipteronia.</title>
        <authorList>
            <person name="Feng Y."/>
            <person name="Comes H.P."/>
            <person name="Chen J."/>
            <person name="Zhu S."/>
            <person name="Lu R."/>
            <person name="Zhang X."/>
            <person name="Li P."/>
            <person name="Qiu J."/>
            <person name="Olsen K.M."/>
            <person name="Qiu Y."/>
        </authorList>
    </citation>
    <scope>NUCLEOTIDE SEQUENCE</scope>
    <source>
        <strain evidence="1">NBL</strain>
    </source>
</reference>
<gene>
    <name evidence="1" type="ORF">Dsin_005585</name>
</gene>
<evidence type="ECO:0000313" key="2">
    <source>
        <dbReference type="Proteomes" id="UP001281410"/>
    </source>
</evidence>
<dbReference type="AlphaFoldDB" id="A0AAE0AXK0"/>
<dbReference type="EMBL" id="JANJYJ010000002">
    <property type="protein sequence ID" value="KAK3225723.1"/>
    <property type="molecule type" value="Genomic_DNA"/>
</dbReference>
<name>A0AAE0AXK0_9ROSI</name>
<sequence length="84" mass="9355">NKKNNKKWAGSSDMLASSLTSSLPSWHACLTTLISTKIDIDGTVITTGGRNRGRVGTIKYWRDRRAASKPSTFKMQQDSRLQLN</sequence>
<accession>A0AAE0AXK0</accession>
<comment type="caution">
    <text evidence="1">The sequence shown here is derived from an EMBL/GenBank/DDBJ whole genome shotgun (WGS) entry which is preliminary data.</text>
</comment>
<feature type="non-terminal residue" evidence="1">
    <location>
        <position position="1"/>
    </location>
</feature>